<name>A0ACB7RGQ9_HYAAI</name>
<dbReference type="EMBL" id="CM023489">
    <property type="protein sequence ID" value="KAH6921433.1"/>
    <property type="molecule type" value="Genomic_DNA"/>
</dbReference>
<comment type="caution">
    <text evidence="1">The sequence shown here is derived from an EMBL/GenBank/DDBJ whole genome shotgun (WGS) entry which is preliminary data.</text>
</comment>
<protein>
    <submittedName>
        <fullName evidence="1">Uncharacterized protein</fullName>
    </submittedName>
</protein>
<reference evidence="1" key="1">
    <citation type="submission" date="2020-05" db="EMBL/GenBank/DDBJ databases">
        <title>Large-scale comparative analyses of tick genomes elucidate their genetic diversity and vector capacities.</title>
        <authorList>
            <person name="Jia N."/>
            <person name="Wang J."/>
            <person name="Shi W."/>
            <person name="Du L."/>
            <person name="Sun Y."/>
            <person name="Zhan W."/>
            <person name="Jiang J."/>
            <person name="Wang Q."/>
            <person name="Zhang B."/>
            <person name="Ji P."/>
            <person name="Sakyi L.B."/>
            <person name="Cui X."/>
            <person name="Yuan T."/>
            <person name="Jiang B."/>
            <person name="Yang W."/>
            <person name="Lam T.T.-Y."/>
            <person name="Chang Q."/>
            <person name="Ding S."/>
            <person name="Wang X."/>
            <person name="Zhu J."/>
            <person name="Ruan X."/>
            <person name="Zhao L."/>
            <person name="Wei J."/>
            <person name="Que T."/>
            <person name="Du C."/>
            <person name="Cheng J."/>
            <person name="Dai P."/>
            <person name="Han X."/>
            <person name="Huang E."/>
            <person name="Gao Y."/>
            <person name="Liu J."/>
            <person name="Shao H."/>
            <person name="Ye R."/>
            <person name="Li L."/>
            <person name="Wei W."/>
            <person name="Wang X."/>
            <person name="Wang C."/>
            <person name="Yang T."/>
            <person name="Huo Q."/>
            <person name="Li W."/>
            <person name="Guo W."/>
            <person name="Chen H."/>
            <person name="Zhou L."/>
            <person name="Ni X."/>
            <person name="Tian J."/>
            <person name="Zhou Y."/>
            <person name="Sheng Y."/>
            <person name="Liu T."/>
            <person name="Pan Y."/>
            <person name="Xia L."/>
            <person name="Li J."/>
            <person name="Zhao F."/>
            <person name="Cao W."/>
        </authorList>
    </citation>
    <scope>NUCLEOTIDE SEQUENCE</scope>
    <source>
        <strain evidence="1">Hyas-2018</strain>
    </source>
</reference>
<keyword evidence="2" id="KW-1185">Reference proteome</keyword>
<organism evidence="1 2">
    <name type="scientific">Hyalomma asiaticum</name>
    <name type="common">Tick</name>
    <dbReference type="NCBI Taxonomy" id="266040"/>
    <lineage>
        <taxon>Eukaryota</taxon>
        <taxon>Metazoa</taxon>
        <taxon>Ecdysozoa</taxon>
        <taxon>Arthropoda</taxon>
        <taxon>Chelicerata</taxon>
        <taxon>Arachnida</taxon>
        <taxon>Acari</taxon>
        <taxon>Parasitiformes</taxon>
        <taxon>Ixodida</taxon>
        <taxon>Ixodoidea</taxon>
        <taxon>Ixodidae</taxon>
        <taxon>Hyalomminae</taxon>
        <taxon>Hyalomma</taxon>
    </lineage>
</organism>
<proteinExistence type="predicted"/>
<accession>A0ACB7RGQ9</accession>
<gene>
    <name evidence="1" type="ORF">HPB50_000150</name>
</gene>
<evidence type="ECO:0000313" key="1">
    <source>
        <dbReference type="EMBL" id="KAH6921433.1"/>
    </source>
</evidence>
<sequence>MSCYARPRVMNLIVSTRRCYLWLPHGHGIPESQSQARTSLVFQAKVEPLGASLYNVLYETPDQAPTPEPYFVKPRVRSSFIENERYRVELDAKTGLVSAVVLKGRGLTVQIRQTFAAYLIDHQGLQDKPRPGHYSFSGYSPAQEVKTRPELSIVKGHLVQEIHQKFTDYVSQVISLHSDSPFIELTWTVGPLTKLMRDMGGNKLSGCDVISKFESNLDSDGFYTDNNGWKNMQRKLTFQDGNLPIPGNYHPVVSWIYIEDQAKDLRMMILPDRPEGGTSMRNGHLELMLHRRHSTIDDLGLPETIQEDGVDGQGVVARGTHRLFLGTPAEGRELMRPLALQLVYRPVILFSALRTPLPSDVHVLTLEKLGGSQVLLRLEHLAVTEATAQVNVTRLLAGHRLEDVKPVTLGANQYLPGPTRLQWPAPDEEYQKGRVPDFNMTTPQTRTVAQTGDTVVELSPGEIVSFLAQPCTGIKAFGK</sequence>
<evidence type="ECO:0000313" key="2">
    <source>
        <dbReference type="Proteomes" id="UP000821845"/>
    </source>
</evidence>
<dbReference type="Proteomes" id="UP000821845">
    <property type="component" value="Chromosome 9"/>
</dbReference>